<evidence type="ECO:0000313" key="16">
    <source>
        <dbReference type="Proteomes" id="UP000030755"/>
    </source>
</evidence>
<gene>
    <name evidence="15" type="ORF">O9G_001267</name>
</gene>
<keyword evidence="6 11" id="KW-0547">Nucleotide-binding</keyword>
<evidence type="ECO:0000256" key="2">
    <source>
        <dbReference type="ARBA" id="ARBA00012513"/>
    </source>
</evidence>
<dbReference type="SMART" id="SM00220">
    <property type="entry name" value="S_TKc"/>
    <property type="match status" value="1"/>
</dbReference>
<dbReference type="OMA" id="AGTHCIA"/>
<dbReference type="OrthoDB" id="63267at2759"/>
<dbReference type="PROSITE" id="PS50011">
    <property type="entry name" value="PROTEIN_KINASE_DOM"/>
    <property type="match status" value="1"/>
</dbReference>
<dbReference type="SMART" id="SM00133">
    <property type="entry name" value="S_TK_X"/>
    <property type="match status" value="1"/>
</dbReference>
<evidence type="ECO:0000256" key="7">
    <source>
        <dbReference type="ARBA" id="ARBA00022777"/>
    </source>
</evidence>
<dbReference type="PROSITE" id="PS51285">
    <property type="entry name" value="AGC_KINASE_CTER"/>
    <property type="match status" value="1"/>
</dbReference>
<dbReference type="PROSITE" id="PS00108">
    <property type="entry name" value="PROTEIN_KINASE_ST"/>
    <property type="match status" value="1"/>
</dbReference>
<dbReference type="Pfam" id="PF00433">
    <property type="entry name" value="Pkinase_C"/>
    <property type="match status" value="1"/>
</dbReference>
<feature type="domain" description="AGC-kinase C-terminal" evidence="14">
    <location>
        <begin position="353"/>
        <end position="423"/>
    </location>
</feature>
<dbReference type="GO" id="GO:0004711">
    <property type="term" value="F:ribosomal protein S6 kinase activity"/>
    <property type="evidence" value="ECO:0007669"/>
    <property type="project" value="EnsemblFungi"/>
</dbReference>
<dbReference type="InterPro" id="IPR008271">
    <property type="entry name" value="Ser/Thr_kinase_AS"/>
</dbReference>
<accession>A0A075ATB7</accession>
<dbReference type="EC" id="2.7.11.1" evidence="2"/>
<dbReference type="PROSITE" id="PS00107">
    <property type="entry name" value="PROTEIN_KINASE_ATP"/>
    <property type="match status" value="1"/>
</dbReference>
<dbReference type="PANTHER" id="PTHR24351">
    <property type="entry name" value="RIBOSOMAL PROTEIN S6 KINASE"/>
    <property type="match status" value="1"/>
</dbReference>
<reference evidence="15 16" key="1">
    <citation type="journal article" date="2013" name="Curr. Biol.">
        <title>Shared signatures of parasitism and phylogenomics unite Cryptomycota and microsporidia.</title>
        <authorList>
            <person name="James T.Y."/>
            <person name="Pelin A."/>
            <person name="Bonen L."/>
            <person name="Ahrendt S."/>
            <person name="Sain D."/>
            <person name="Corradi N."/>
            <person name="Stajich J.E."/>
        </authorList>
    </citation>
    <scope>NUCLEOTIDE SEQUENCE [LARGE SCALE GENOMIC DNA]</scope>
    <source>
        <strain evidence="15 16">CSF55</strain>
    </source>
</reference>
<evidence type="ECO:0000256" key="9">
    <source>
        <dbReference type="ARBA" id="ARBA00047899"/>
    </source>
</evidence>
<evidence type="ECO:0000256" key="8">
    <source>
        <dbReference type="ARBA" id="ARBA00022840"/>
    </source>
</evidence>
<dbReference type="FunFam" id="1.10.510.10:FF:000048">
    <property type="entry name" value="Protein kinase C"/>
    <property type="match status" value="1"/>
</dbReference>
<comment type="similarity">
    <text evidence="1">Belongs to the protein kinase superfamily. AGC Ser/Thr protein kinase family. S6 kinase subfamily.</text>
</comment>
<dbReference type="HOGENOM" id="CLU_000288_63_5_1"/>
<comment type="catalytic activity">
    <reaction evidence="10">
        <text>L-seryl-[protein] + ATP = O-phospho-L-seryl-[protein] + ADP + H(+)</text>
        <dbReference type="Rhea" id="RHEA:17989"/>
        <dbReference type="Rhea" id="RHEA-COMP:9863"/>
        <dbReference type="Rhea" id="RHEA-COMP:11604"/>
        <dbReference type="ChEBI" id="CHEBI:15378"/>
        <dbReference type="ChEBI" id="CHEBI:29999"/>
        <dbReference type="ChEBI" id="CHEBI:30616"/>
        <dbReference type="ChEBI" id="CHEBI:83421"/>
        <dbReference type="ChEBI" id="CHEBI:456216"/>
        <dbReference type="EC" id="2.7.11.1"/>
    </reaction>
</comment>
<keyword evidence="3 12" id="KW-0723">Serine/threonine-protein kinase</keyword>
<keyword evidence="4" id="KW-0597">Phosphoprotein</keyword>
<keyword evidence="8 11" id="KW-0067">ATP-binding</keyword>
<proteinExistence type="inferred from homology"/>
<dbReference type="FunFam" id="3.30.200.20:FF:000686">
    <property type="entry name" value="Ribosomal protein S6 kinase"/>
    <property type="match status" value="1"/>
</dbReference>
<dbReference type="SUPFAM" id="SSF56112">
    <property type="entry name" value="Protein kinase-like (PK-like)"/>
    <property type="match status" value="1"/>
</dbReference>
<evidence type="ECO:0000256" key="1">
    <source>
        <dbReference type="ARBA" id="ARBA00009804"/>
    </source>
</evidence>
<dbReference type="GO" id="GO:0005737">
    <property type="term" value="C:cytoplasm"/>
    <property type="evidence" value="ECO:0007669"/>
    <property type="project" value="EnsemblFungi"/>
</dbReference>
<keyword evidence="5" id="KW-0808">Transferase</keyword>
<evidence type="ECO:0000259" key="14">
    <source>
        <dbReference type="PROSITE" id="PS51285"/>
    </source>
</evidence>
<comment type="catalytic activity">
    <reaction evidence="9">
        <text>L-threonyl-[protein] + ATP = O-phospho-L-threonyl-[protein] + ADP + H(+)</text>
        <dbReference type="Rhea" id="RHEA:46608"/>
        <dbReference type="Rhea" id="RHEA-COMP:11060"/>
        <dbReference type="Rhea" id="RHEA-COMP:11605"/>
        <dbReference type="ChEBI" id="CHEBI:15378"/>
        <dbReference type="ChEBI" id="CHEBI:30013"/>
        <dbReference type="ChEBI" id="CHEBI:30616"/>
        <dbReference type="ChEBI" id="CHEBI:61977"/>
        <dbReference type="ChEBI" id="CHEBI:456216"/>
        <dbReference type="EC" id="2.7.11.1"/>
    </reaction>
</comment>
<dbReference type="GO" id="GO:0005524">
    <property type="term" value="F:ATP binding"/>
    <property type="evidence" value="ECO:0007669"/>
    <property type="project" value="UniProtKB-UniRule"/>
</dbReference>
<evidence type="ECO:0000256" key="6">
    <source>
        <dbReference type="ARBA" id="ARBA00022741"/>
    </source>
</evidence>
<dbReference type="GO" id="GO:0106310">
    <property type="term" value="F:protein serine kinase activity"/>
    <property type="evidence" value="ECO:0007669"/>
    <property type="project" value="RHEA"/>
</dbReference>
<protein>
    <recommendedName>
        <fullName evidence="2">non-specific serine/threonine protein kinase</fullName>
        <ecNumber evidence="2">2.7.11.1</ecNumber>
    </recommendedName>
</protein>
<evidence type="ECO:0000256" key="11">
    <source>
        <dbReference type="PROSITE-ProRule" id="PRU10141"/>
    </source>
</evidence>
<dbReference type="EMBL" id="KE561054">
    <property type="protein sequence ID" value="EPZ33516.1"/>
    <property type="molecule type" value="Genomic_DNA"/>
</dbReference>
<evidence type="ECO:0000256" key="5">
    <source>
        <dbReference type="ARBA" id="ARBA00022679"/>
    </source>
</evidence>
<name>A0A075ATB7_ROZAC</name>
<dbReference type="STRING" id="988480.A0A075ATB7"/>
<dbReference type="InterPro" id="IPR011009">
    <property type="entry name" value="Kinase-like_dom_sf"/>
</dbReference>
<dbReference type="Pfam" id="PF00069">
    <property type="entry name" value="Pkinase"/>
    <property type="match status" value="1"/>
</dbReference>
<dbReference type="Gene3D" id="1.10.510.10">
    <property type="entry name" value="Transferase(Phosphotransferase) domain 1"/>
    <property type="match status" value="1"/>
</dbReference>
<evidence type="ECO:0000259" key="13">
    <source>
        <dbReference type="PROSITE" id="PS50011"/>
    </source>
</evidence>
<dbReference type="AlphaFoldDB" id="A0A075ATB7"/>
<sequence length="423" mass="47922">MEDGIGRLRLASEDLSTFLMIDEQFHTQDEEYFSTDHESTLTSPVHVIFQDHVVGSDKRMVQNDDTIELQLNNEDFVSQKHGKKVGREDFEIHKVIGKGAYGKVYLVRKISPPDAGTFYAMKVLKKASLVYKCKEQTQIEKNILVQLRHPYIVKLYYAFQTDSKVYLILDYVAGGELFTYLDNEKMLSEDIAAFFLAELALALDHLHSFGIIYRDLKPENIVLDRDGHVKLTDFGLSKVTIDGKSTTMCGTVEYMAPEIIKSLPYGPAVDWWSFGILAHDMILGATPFGSNNKKKTMDRICNERLKLPKFVSPDARDLLNKLLKKNPLERLGSLKLNDAKSGFASIKNHRFFRKIDWKKLENLQLTSPITPKIDSTNDTSCFNDAFTSLPPLESPPQGSPISESVDQLFAGFSYVNTSILDNK</sequence>
<keyword evidence="16" id="KW-1185">Reference proteome</keyword>
<dbReference type="InterPro" id="IPR017892">
    <property type="entry name" value="Pkinase_C"/>
</dbReference>
<evidence type="ECO:0000256" key="10">
    <source>
        <dbReference type="ARBA" id="ARBA00048679"/>
    </source>
</evidence>
<keyword evidence="7 15" id="KW-0418">Kinase</keyword>
<dbReference type="Gene3D" id="3.30.200.20">
    <property type="entry name" value="Phosphorylase Kinase, domain 1"/>
    <property type="match status" value="1"/>
</dbReference>
<organism evidence="15 16">
    <name type="scientific">Rozella allomycis (strain CSF55)</name>
    <dbReference type="NCBI Taxonomy" id="988480"/>
    <lineage>
        <taxon>Eukaryota</taxon>
        <taxon>Fungi</taxon>
        <taxon>Fungi incertae sedis</taxon>
        <taxon>Cryptomycota</taxon>
        <taxon>Cryptomycota incertae sedis</taxon>
        <taxon>Rozella</taxon>
    </lineage>
</organism>
<dbReference type="GO" id="GO:0038202">
    <property type="term" value="P:TORC1 signaling"/>
    <property type="evidence" value="ECO:0007669"/>
    <property type="project" value="EnsemblFungi"/>
</dbReference>
<dbReference type="InterPro" id="IPR000719">
    <property type="entry name" value="Prot_kinase_dom"/>
</dbReference>
<dbReference type="InterPro" id="IPR000961">
    <property type="entry name" value="AGC-kinase_C"/>
</dbReference>
<evidence type="ECO:0000256" key="12">
    <source>
        <dbReference type="RuleBase" id="RU000304"/>
    </source>
</evidence>
<feature type="domain" description="Protein kinase" evidence="13">
    <location>
        <begin position="90"/>
        <end position="352"/>
    </location>
</feature>
<dbReference type="InterPro" id="IPR017441">
    <property type="entry name" value="Protein_kinase_ATP_BS"/>
</dbReference>
<feature type="binding site" evidence="11">
    <location>
        <position position="122"/>
    </location>
    <ligand>
        <name>ATP</name>
        <dbReference type="ChEBI" id="CHEBI:30616"/>
    </ligand>
</feature>
<evidence type="ECO:0000313" key="15">
    <source>
        <dbReference type="EMBL" id="EPZ33516.1"/>
    </source>
</evidence>
<dbReference type="Proteomes" id="UP000030755">
    <property type="component" value="Unassembled WGS sequence"/>
</dbReference>
<evidence type="ECO:0000256" key="4">
    <source>
        <dbReference type="ARBA" id="ARBA00022553"/>
    </source>
</evidence>
<evidence type="ECO:0000256" key="3">
    <source>
        <dbReference type="ARBA" id="ARBA00022527"/>
    </source>
</evidence>